<dbReference type="NCBIfam" id="NF033625">
    <property type="entry name" value="HpxZ"/>
    <property type="match status" value="1"/>
</dbReference>
<evidence type="ECO:0000313" key="1">
    <source>
        <dbReference type="EMBL" id="MBB3933407.1"/>
    </source>
</evidence>
<keyword evidence="2" id="KW-1185">Reference proteome</keyword>
<evidence type="ECO:0000313" key="2">
    <source>
        <dbReference type="Proteomes" id="UP000553963"/>
    </source>
</evidence>
<comment type="caution">
    <text evidence="1">The sequence shown here is derived from an EMBL/GenBank/DDBJ whole genome shotgun (WGS) entry which is preliminary data.</text>
</comment>
<dbReference type="SUPFAM" id="SSF54427">
    <property type="entry name" value="NTF2-like"/>
    <property type="match status" value="1"/>
</dbReference>
<protein>
    <recommendedName>
        <fullName evidence="3">Oxalurate catabolism protein HpxZ</fullName>
    </recommendedName>
</protein>
<gene>
    <name evidence="1" type="ORF">GGR25_004480</name>
</gene>
<dbReference type="Gene3D" id="3.10.450.50">
    <property type="match status" value="1"/>
</dbReference>
<dbReference type="Pfam" id="PF11533">
    <property type="entry name" value="AtzH-like"/>
    <property type="match status" value="1"/>
</dbReference>
<name>A0A840AWE4_9HYPH</name>
<reference evidence="1 2" key="1">
    <citation type="submission" date="2020-08" db="EMBL/GenBank/DDBJ databases">
        <title>Genomic Encyclopedia of Type Strains, Phase IV (KMG-IV): sequencing the most valuable type-strain genomes for metagenomic binning, comparative biology and taxonomic classification.</title>
        <authorList>
            <person name="Goeker M."/>
        </authorList>
    </citation>
    <scope>NUCLEOTIDE SEQUENCE [LARGE SCALE GENOMIC DNA]</scope>
    <source>
        <strain evidence="1 2">DSM 25966</strain>
    </source>
</reference>
<dbReference type="RefSeq" id="WP_183401062.1">
    <property type="nucleotide sequence ID" value="NZ_JACIDS010000006.1"/>
</dbReference>
<organism evidence="1 2">
    <name type="scientific">Kaistia hirudinis</name>
    <dbReference type="NCBI Taxonomy" id="1293440"/>
    <lineage>
        <taxon>Bacteria</taxon>
        <taxon>Pseudomonadati</taxon>
        <taxon>Pseudomonadota</taxon>
        <taxon>Alphaproteobacteria</taxon>
        <taxon>Hyphomicrobiales</taxon>
        <taxon>Kaistiaceae</taxon>
        <taxon>Kaistia</taxon>
    </lineage>
</organism>
<dbReference type="EMBL" id="JACIDS010000006">
    <property type="protein sequence ID" value="MBB3933407.1"/>
    <property type="molecule type" value="Genomic_DNA"/>
</dbReference>
<dbReference type="InterPro" id="IPR024507">
    <property type="entry name" value="AtzH-like"/>
</dbReference>
<sequence>MEINRPDVLAEVQAAYRRYEDGLLAADAKMLDELFWDDPRLIRFGAGDIQYGHAAVAALNARRRLNPERVLVDTVVTTFGSDFATATTLYTDVPEGQIGRQMQSWARTADGWRVVAAHVSVIAMPVIER</sequence>
<accession>A0A840AWE4</accession>
<proteinExistence type="predicted"/>
<evidence type="ECO:0008006" key="3">
    <source>
        <dbReference type="Google" id="ProtNLM"/>
    </source>
</evidence>
<dbReference type="Proteomes" id="UP000553963">
    <property type="component" value="Unassembled WGS sequence"/>
</dbReference>
<dbReference type="InterPro" id="IPR032710">
    <property type="entry name" value="NTF2-like_dom_sf"/>
</dbReference>
<dbReference type="AlphaFoldDB" id="A0A840AWE4"/>